<dbReference type="Proteomes" id="UP000193642">
    <property type="component" value="Unassembled WGS sequence"/>
</dbReference>
<dbReference type="EMBL" id="MCGO01000082">
    <property type="protein sequence ID" value="ORY30491.1"/>
    <property type="molecule type" value="Genomic_DNA"/>
</dbReference>
<feature type="compositionally biased region" description="Low complexity" evidence="2">
    <location>
        <begin position="11"/>
        <end position="28"/>
    </location>
</feature>
<name>A0A1Y2B6M8_9FUNG</name>
<protein>
    <submittedName>
        <fullName evidence="3">Uncharacterized protein</fullName>
    </submittedName>
</protein>
<proteinExistence type="predicted"/>
<organism evidence="3 4">
    <name type="scientific">Rhizoclosmatium globosum</name>
    <dbReference type="NCBI Taxonomy" id="329046"/>
    <lineage>
        <taxon>Eukaryota</taxon>
        <taxon>Fungi</taxon>
        <taxon>Fungi incertae sedis</taxon>
        <taxon>Chytridiomycota</taxon>
        <taxon>Chytridiomycota incertae sedis</taxon>
        <taxon>Chytridiomycetes</taxon>
        <taxon>Chytridiales</taxon>
        <taxon>Chytriomycetaceae</taxon>
        <taxon>Rhizoclosmatium</taxon>
    </lineage>
</organism>
<dbReference type="AlphaFoldDB" id="A0A1Y2B6M8"/>
<evidence type="ECO:0000256" key="1">
    <source>
        <dbReference type="SAM" id="Coils"/>
    </source>
</evidence>
<dbReference type="OrthoDB" id="2156431at2759"/>
<keyword evidence="1" id="KW-0175">Coiled coil</keyword>
<feature type="coiled-coil region" evidence="1">
    <location>
        <begin position="296"/>
        <end position="323"/>
    </location>
</feature>
<gene>
    <name evidence="3" type="ORF">BCR33DRAFT_744912</name>
</gene>
<feature type="compositionally biased region" description="Low complexity" evidence="2">
    <location>
        <begin position="36"/>
        <end position="58"/>
    </location>
</feature>
<evidence type="ECO:0000313" key="4">
    <source>
        <dbReference type="Proteomes" id="UP000193642"/>
    </source>
</evidence>
<feature type="region of interest" description="Disordered" evidence="2">
    <location>
        <begin position="1"/>
        <end position="127"/>
    </location>
</feature>
<feature type="compositionally biased region" description="Low complexity" evidence="2">
    <location>
        <begin position="74"/>
        <end position="107"/>
    </location>
</feature>
<reference evidence="3 4" key="1">
    <citation type="submission" date="2016-07" db="EMBL/GenBank/DDBJ databases">
        <title>Pervasive Adenine N6-methylation of Active Genes in Fungi.</title>
        <authorList>
            <consortium name="DOE Joint Genome Institute"/>
            <person name="Mondo S.J."/>
            <person name="Dannebaum R.O."/>
            <person name="Kuo R.C."/>
            <person name="Labutti K."/>
            <person name="Haridas S."/>
            <person name="Kuo A."/>
            <person name="Salamov A."/>
            <person name="Ahrendt S.R."/>
            <person name="Lipzen A."/>
            <person name="Sullivan W."/>
            <person name="Andreopoulos W.B."/>
            <person name="Clum A."/>
            <person name="Lindquist E."/>
            <person name="Daum C."/>
            <person name="Ramamoorthy G.K."/>
            <person name="Gryganskyi A."/>
            <person name="Culley D."/>
            <person name="Magnuson J.K."/>
            <person name="James T.Y."/>
            <person name="O'Malley M.A."/>
            <person name="Stajich J.E."/>
            <person name="Spatafora J.W."/>
            <person name="Visel A."/>
            <person name="Grigoriev I.V."/>
        </authorList>
    </citation>
    <scope>NUCLEOTIDE SEQUENCE [LARGE SCALE GENOMIC DNA]</scope>
    <source>
        <strain evidence="3 4">JEL800</strain>
    </source>
</reference>
<comment type="caution">
    <text evidence="3">The sequence shown here is derived from an EMBL/GenBank/DDBJ whole genome shotgun (WGS) entry which is preliminary data.</text>
</comment>
<keyword evidence="4" id="KW-1185">Reference proteome</keyword>
<accession>A0A1Y2B6M8</accession>
<feature type="compositionally biased region" description="Polar residues" evidence="2">
    <location>
        <begin position="59"/>
        <end position="73"/>
    </location>
</feature>
<sequence length="324" mass="35094">MSRIPTPPLGARSTTTTSSAPSISRTPTNGGAAKKTPPSTTHHRTTSTTTTTTTTSSSNHLSPNQTTNPQMKRTTSTAATTPKKTPSPVRPLNSTTSLTNSTGSSPSIARSRSHAAIPLPLQKKKEAPVPEKDLLIAALKDQIVQLEARLNPQQQQPSEDPDAPAVPVPPVPVRAPPLPFPSLLRLLANLPPIEKHAQSPAIKIAQLESQVSLHEMTIDRLEDKVAAFASKDTAVAYLIQEKEASEARLDMIIKDKDATIETMRRQIEMQVSGLFSEVSKSRELLVTQSEAHAEDLKRLNEIIAQQAAELGQLREKLKEKGHEE</sequence>
<evidence type="ECO:0000313" key="3">
    <source>
        <dbReference type="EMBL" id="ORY30491.1"/>
    </source>
</evidence>
<evidence type="ECO:0000256" key="2">
    <source>
        <dbReference type="SAM" id="MobiDB-lite"/>
    </source>
</evidence>